<accession>A0A2V4N7A2</accession>
<feature type="domain" description="DUF4140" evidence="3">
    <location>
        <begin position="23"/>
        <end position="124"/>
    </location>
</feature>
<reference evidence="4 5" key="1">
    <citation type="submission" date="2018-03" db="EMBL/GenBank/DDBJ databases">
        <title>Bioinformatic expansion and discovery of thiopeptide antibiotics.</title>
        <authorList>
            <person name="Schwalen C.J."/>
            <person name="Hudson G.A."/>
            <person name="Mitchell D.A."/>
        </authorList>
    </citation>
    <scope>NUCLEOTIDE SEQUENCE [LARGE SCALE GENOMIC DNA]</scope>
    <source>
        <strain evidence="4 5">ATCC 21389</strain>
    </source>
</reference>
<gene>
    <name evidence="4" type="ORF">C7C46_13460</name>
</gene>
<dbReference type="Pfam" id="PF13600">
    <property type="entry name" value="DUF4140"/>
    <property type="match status" value="1"/>
</dbReference>
<dbReference type="InterPro" id="IPR025554">
    <property type="entry name" value="DUF4140"/>
</dbReference>
<keyword evidence="1" id="KW-0175">Coiled coil</keyword>
<dbReference type="RefSeq" id="WP_110669198.1">
    <property type="nucleotide sequence ID" value="NZ_PYBW01000041.1"/>
</dbReference>
<dbReference type="Pfam" id="PF13598">
    <property type="entry name" value="DUF4139"/>
    <property type="match status" value="1"/>
</dbReference>
<dbReference type="InterPro" id="IPR037291">
    <property type="entry name" value="DUF4139"/>
</dbReference>
<feature type="domain" description="DUF4139" evidence="2">
    <location>
        <begin position="217"/>
        <end position="527"/>
    </location>
</feature>
<name>A0A2V4N7A2_9ACTN</name>
<dbReference type="PANTHER" id="PTHR31005">
    <property type="entry name" value="DUF4139 DOMAIN-CONTAINING PROTEIN"/>
    <property type="match status" value="1"/>
</dbReference>
<dbReference type="NCBIfam" id="TIGR02231">
    <property type="entry name" value="mucoidy inhibitor MuiA family protein"/>
    <property type="match status" value="1"/>
</dbReference>
<dbReference type="EMBL" id="PYBW01000041">
    <property type="protein sequence ID" value="PYC79957.1"/>
    <property type="molecule type" value="Genomic_DNA"/>
</dbReference>
<feature type="coiled-coil region" evidence="1">
    <location>
        <begin position="153"/>
        <end position="194"/>
    </location>
</feature>
<evidence type="ECO:0000259" key="3">
    <source>
        <dbReference type="Pfam" id="PF13600"/>
    </source>
</evidence>
<dbReference type="AlphaFoldDB" id="A0A2V4N7A2"/>
<evidence type="ECO:0000259" key="2">
    <source>
        <dbReference type="Pfam" id="PF13598"/>
    </source>
</evidence>
<protein>
    <recommendedName>
        <fullName evidence="6">Aspartate ammonia-lyase</fullName>
    </recommendedName>
</protein>
<organism evidence="4 5">
    <name type="scientific">Streptomyces tateyamensis</name>
    <dbReference type="NCBI Taxonomy" id="565073"/>
    <lineage>
        <taxon>Bacteria</taxon>
        <taxon>Bacillati</taxon>
        <taxon>Actinomycetota</taxon>
        <taxon>Actinomycetes</taxon>
        <taxon>Kitasatosporales</taxon>
        <taxon>Streptomycetaceae</taxon>
        <taxon>Streptomyces</taxon>
    </lineage>
</organism>
<dbReference type="InterPro" id="IPR011935">
    <property type="entry name" value="CHP02231"/>
</dbReference>
<comment type="caution">
    <text evidence="4">The sequence shown here is derived from an EMBL/GenBank/DDBJ whole genome shotgun (WGS) entry which is preliminary data.</text>
</comment>
<proteinExistence type="predicted"/>
<evidence type="ECO:0008006" key="6">
    <source>
        <dbReference type="Google" id="ProtNLM"/>
    </source>
</evidence>
<dbReference type="Proteomes" id="UP000248039">
    <property type="component" value="Unassembled WGS sequence"/>
</dbReference>
<dbReference type="PANTHER" id="PTHR31005:SF8">
    <property type="entry name" value="DUF4139 DOMAIN-CONTAINING PROTEIN"/>
    <property type="match status" value="1"/>
</dbReference>
<dbReference type="OrthoDB" id="9777444at2"/>
<evidence type="ECO:0000313" key="5">
    <source>
        <dbReference type="Proteomes" id="UP000248039"/>
    </source>
</evidence>
<evidence type="ECO:0000256" key="1">
    <source>
        <dbReference type="SAM" id="Coils"/>
    </source>
</evidence>
<sequence>MTTQTATPVPATPAPVPLPVTAATCLEDRAHLERTATLALPAGTTRLLLGPLSPLAVDHTLRTALSDPTVRVLDARLARSWTPPRPGPPAPEASELRHRLHQLATAKRAFEAEQHRLTARLALLDQLTAELLREVGEGTGFDQPEPQRWQAELARVEADQDAATERLQQVRFELAEVGKREREASVALEQAEREPTELLAHLELTVQAEQPTNCELTVRHLTACALWRPAYRARFADGELRLEADAVVWQATGEDWSGVRLTFSTARSALATAPPLLREDRLQLRELSAEERRTVEVDLREEDIAVAEAALGALAPAELPGVDDGGEVQVLSAPAPANVPADGRAHRIPLGAFQVPAGAERIAVPELSPVVGELVSFRNPADHPLLAGPVELVRDSGYLGRGQLRFTAAGARAELSFPGSDDYRLHREVEEHRTSTGLAGLGQRSVITRTVRVHVSRLTPPEEAGEQSITLRERIPVSELAAVEVRLRESACDPRPDEVDAEGVVRWELALAPNSRRTVTFVYELTATAKVAGL</sequence>
<keyword evidence="5" id="KW-1185">Reference proteome</keyword>
<evidence type="ECO:0000313" key="4">
    <source>
        <dbReference type="EMBL" id="PYC79957.1"/>
    </source>
</evidence>